<reference evidence="2" key="1">
    <citation type="submission" date="2023-05" db="EMBL/GenBank/DDBJ databases">
        <authorList>
            <person name="Stuckert A."/>
        </authorList>
    </citation>
    <scope>NUCLEOTIDE SEQUENCE</scope>
</reference>
<gene>
    <name evidence="2" type="ORF">SPARVUS_LOCUS15685288</name>
</gene>
<feature type="non-terminal residue" evidence="2">
    <location>
        <position position="1"/>
    </location>
</feature>
<proteinExistence type="predicted"/>
<comment type="caution">
    <text evidence="2">The sequence shown here is derived from an EMBL/GenBank/DDBJ whole genome shotgun (WGS) entry which is preliminary data.</text>
</comment>
<evidence type="ECO:0000313" key="3">
    <source>
        <dbReference type="Proteomes" id="UP001162483"/>
    </source>
</evidence>
<sequence>RASESSGKDCGHESSGKDCGHRVVLARQWAPGSSGIGLSGSTAGIGSPGMTGGHWVTRHQVICLASGTASFWQGSGHRRSPGTGSSGSTAGIDVQPGLIGKCRAVDQFHHAE</sequence>
<protein>
    <submittedName>
        <fullName evidence="2">Uncharacterized protein</fullName>
    </submittedName>
</protein>
<name>A0ABN9HCK6_9NEOB</name>
<evidence type="ECO:0000256" key="1">
    <source>
        <dbReference type="SAM" id="MobiDB-lite"/>
    </source>
</evidence>
<evidence type="ECO:0000313" key="2">
    <source>
        <dbReference type="EMBL" id="CAI9618443.1"/>
    </source>
</evidence>
<dbReference type="EMBL" id="CATNWA010020456">
    <property type="protein sequence ID" value="CAI9618443.1"/>
    <property type="molecule type" value="Genomic_DNA"/>
</dbReference>
<feature type="region of interest" description="Disordered" evidence="1">
    <location>
        <begin position="73"/>
        <end position="94"/>
    </location>
</feature>
<accession>A0ABN9HCK6</accession>
<dbReference type="Proteomes" id="UP001162483">
    <property type="component" value="Unassembled WGS sequence"/>
</dbReference>
<keyword evidence="3" id="KW-1185">Reference proteome</keyword>
<organism evidence="2 3">
    <name type="scientific">Staurois parvus</name>
    <dbReference type="NCBI Taxonomy" id="386267"/>
    <lineage>
        <taxon>Eukaryota</taxon>
        <taxon>Metazoa</taxon>
        <taxon>Chordata</taxon>
        <taxon>Craniata</taxon>
        <taxon>Vertebrata</taxon>
        <taxon>Euteleostomi</taxon>
        <taxon>Amphibia</taxon>
        <taxon>Batrachia</taxon>
        <taxon>Anura</taxon>
        <taxon>Neobatrachia</taxon>
        <taxon>Ranoidea</taxon>
        <taxon>Ranidae</taxon>
        <taxon>Staurois</taxon>
    </lineage>
</organism>